<feature type="transmembrane region" description="Helical" evidence="2">
    <location>
        <begin position="234"/>
        <end position="254"/>
    </location>
</feature>
<keyword evidence="4" id="KW-1185">Reference proteome</keyword>
<protein>
    <submittedName>
        <fullName evidence="3">Uncharacterized protein</fullName>
    </submittedName>
</protein>
<organism evidence="3 4">
    <name type="scientific">Blyttiomyces helicus</name>
    <dbReference type="NCBI Taxonomy" id="388810"/>
    <lineage>
        <taxon>Eukaryota</taxon>
        <taxon>Fungi</taxon>
        <taxon>Fungi incertae sedis</taxon>
        <taxon>Chytridiomycota</taxon>
        <taxon>Chytridiomycota incertae sedis</taxon>
        <taxon>Chytridiomycetes</taxon>
        <taxon>Chytridiomycetes incertae sedis</taxon>
        <taxon>Blyttiomyces</taxon>
    </lineage>
</organism>
<evidence type="ECO:0000313" key="3">
    <source>
        <dbReference type="EMBL" id="RKO82978.1"/>
    </source>
</evidence>
<evidence type="ECO:0000256" key="1">
    <source>
        <dbReference type="SAM" id="MobiDB-lite"/>
    </source>
</evidence>
<feature type="region of interest" description="Disordered" evidence="1">
    <location>
        <begin position="76"/>
        <end position="96"/>
    </location>
</feature>
<name>A0A4P9VXG8_9FUNG</name>
<dbReference type="Proteomes" id="UP000269721">
    <property type="component" value="Unassembled WGS sequence"/>
</dbReference>
<reference evidence="4" key="1">
    <citation type="journal article" date="2018" name="Nat. Microbiol.">
        <title>Leveraging single-cell genomics to expand the fungal tree of life.</title>
        <authorList>
            <person name="Ahrendt S.R."/>
            <person name="Quandt C.A."/>
            <person name="Ciobanu D."/>
            <person name="Clum A."/>
            <person name="Salamov A."/>
            <person name="Andreopoulos B."/>
            <person name="Cheng J.F."/>
            <person name="Woyke T."/>
            <person name="Pelin A."/>
            <person name="Henrissat B."/>
            <person name="Reynolds N.K."/>
            <person name="Benny G.L."/>
            <person name="Smith M.E."/>
            <person name="James T.Y."/>
            <person name="Grigoriev I.V."/>
        </authorList>
    </citation>
    <scope>NUCLEOTIDE SEQUENCE [LARGE SCALE GENOMIC DNA]</scope>
</reference>
<keyword evidence="2" id="KW-1133">Transmembrane helix</keyword>
<accession>A0A4P9VXG8</accession>
<sequence length="354" mass="38194">MRSAPSRVALVARLSSTNCPARPDKSRKPLCGFFDLAAGHLWEGKNRLTLDPLSVLVRLGLPVGLMRREVSADGEVDDKPRCSLTPRHAPHRLPPVFRMHSPAPPYVLHRRASMHPPVPSTPTVRVTRQSELSLVERPLPSLSSRACTQIGAISAVAGVIALSISLEGSSAPWANGGGWVERMWGRCPDPGSRETPQGMGWNFGGCLTIFNAGIWNGGDDSWSISLGRRISLTFLQSLSLLLTLSCLISLPLSLCRAPSRRPVNPFLMPALLATLGAITALVALAMALFEFATEVALRREQGDSSARLGRGMGVDAAGVVCVCFAAGSLWWAGRSGKMKERGREWVEMEEVDCD</sequence>
<keyword evidence="2" id="KW-0812">Transmembrane</keyword>
<evidence type="ECO:0000313" key="4">
    <source>
        <dbReference type="Proteomes" id="UP000269721"/>
    </source>
</evidence>
<keyword evidence="2" id="KW-0472">Membrane</keyword>
<feature type="transmembrane region" description="Helical" evidence="2">
    <location>
        <begin position="266"/>
        <end position="292"/>
    </location>
</feature>
<dbReference type="AlphaFoldDB" id="A0A4P9VXG8"/>
<feature type="transmembrane region" description="Helical" evidence="2">
    <location>
        <begin position="312"/>
        <end position="333"/>
    </location>
</feature>
<gene>
    <name evidence="3" type="ORF">BDK51DRAFT_46485</name>
</gene>
<evidence type="ECO:0000256" key="2">
    <source>
        <dbReference type="SAM" id="Phobius"/>
    </source>
</evidence>
<proteinExistence type="predicted"/>
<dbReference type="EMBL" id="ML001827">
    <property type="protein sequence ID" value="RKO82978.1"/>
    <property type="molecule type" value="Genomic_DNA"/>
</dbReference>